<protein>
    <submittedName>
        <fullName evidence="4">Release factor glutamine methyltransferase</fullName>
    </submittedName>
</protein>
<dbReference type="PROSITE" id="PS51286">
    <property type="entry name" value="RAP"/>
    <property type="match status" value="1"/>
</dbReference>
<dbReference type="Pfam" id="PF05175">
    <property type="entry name" value="MTS"/>
    <property type="match status" value="1"/>
</dbReference>
<dbReference type="PANTHER" id="PTHR18895">
    <property type="entry name" value="HEMK METHYLTRANSFERASE"/>
    <property type="match status" value="1"/>
</dbReference>
<dbReference type="Gene3D" id="3.40.50.150">
    <property type="entry name" value="Vaccinia Virus protein VP39"/>
    <property type="match status" value="1"/>
</dbReference>
<proteinExistence type="predicted"/>
<name>A0A1Q9ESY6_SYMMI</name>
<evidence type="ECO:0000256" key="2">
    <source>
        <dbReference type="SAM" id="Phobius"/>
    </source>
</evidence>
<dbReference type="InterPro" id="IPR007848">
    <property type="entry name" value="Small_mtfrase_dom"/>
</dbReference>
<dbReference type="OrthoDB" id="422904at2759"/>
<keyword evidence="2" id="KW-1133">Transmembrane helix</keyword>
<dbReference type="SMART" id="SM00952">
    <property type="entry name" value="RAP"/>
    <property type="match status" value="1"/>
</dbReference>
<dbReference type="InterPro" id="IPR013584">
    <property type="entry name" value="RAP"/>
</dbReference>
<dbReference type="Pfam" id="PF08373">
    <property type="entry name" value="RAP"/>
    <property type="match status" value="1"/>
</dbReference>
<evidence type="ECO:0000313" key="5">
    <source>
        <dbReference type="Proteomes" id="UP000186817"/>
    </source>
</evidence>
<dbReference type="SUPFAM" id="SSF53335">
    <property type="entry name" value="S-adenosyl-L-methionine-dependent methyltransferases"/>
    <property type="match status" value="1"/>
</dbReference>
<dbReference type="GO" id="GO:0003676">
    <property type="term" value="F:nucleic acid binding"/>
    <property type="evidence" value="ECO:0007669"/>
    <property type="project" value="InterPro"/>
</dbReference>
<dbReference type="Proteomes" id="UP000186817">
    <property type="component" value="Unassembled WGS sequence"/>
</dbReference>
<dbReference type="PANTHER" id="PTHR18895:SF74">
    <property type="entry name" value="MTRF1L RELEASE FACTOR GLUTAMINE METHYLTRANSFERASE"/>
    <property type="match status" value="1"/>
</dbReference>
<feature type="region of interest" description="Disordered" evidence="1">
    <location>
        <begin position="234"/>
        <end position="257"/>
    </location>
</feature>
<dbReference type="InterPro" id="IPR029063">
    <property type="entry name" value="SAM-dependent_MTases_sf"/>
</dbReference>
<dbReference type="InterPro" id="IPR002052">
    <property type="entry name" value="DNA_methylase_N6_adenine_CS"/>
</dbReference>
<evidence type="ECO:0000259" key="3">
    <source>
        <dbReference type="PROSITE" id="PS51286"/>
    </source>
</evidence>
<comment type="caution">
    <text evidence="4">The sequence shown here is derived from an EMBL/GenBank/DDBJ whole genome shotgun (WGS) entry which is preliminary data.</text>
</comment>
<dbReference type="GO" id="GO:0032259">
    <property type="term" value="P:methylation"/>
    <property type="evidence" value="ECO:0007669"/>
    <property type="project" value="UniProtKB-KW"/>
</dbReference>
<organism evidence="4 5">
    <name type="scientific">Symbiodinium microadriaticum</name>
    <name type="common">Dinoflagellate</name>
    <name type="synonym">Zooxanthella microadriatica</name>
    <dbReference type="NCBI Taxonomy" id="2951"/>
    <lineage>
        <taxon>Eukaryota</taxon>
        <taxon>Sar</taxon>
        <taxon>Alveolata</taxon>
        <taxon>Dinophyceae</taxon>
        <taxon>Suessiales</taxon>
        <taxon>Symbiodiniaceae</taxon>
        <taxon>Symbiodinium</taxon>
    </lineage>
</organism>
<dbReference type="AlphaFoldDB" id="A0A1Q9ESY6"/>
<gene>
    <name evidence="4" type="primary">prmC</name>
    <name evidence="4" type="ORF">AK812_SmicGene5747</name>
</gene>
<dbReference type="GO" id="GO:0008757">
    <property type="term" value="F:S-adenosylmethionine-dependent methyltransferase activity"/>
    <property type="evidence" value="ECO:0007669"/>
    <property type="project" value="UniProtKB-ARBA"/>
</dbReference>
<keyword evidence="4" id="KW-0808">Transferase</keyword>
<sequence length="1087" mass="120872">MVVSVIIIVIIIVIVIIIIIIIIIITIIIIIIIIITIFIINIIIIIIIIITIITIIITIIIIIIIVIVIVIFIVIIIIIISISTMSQGRDIEMFAKQTSALVWAGRILQQLSLAWRSLPEKKFVKAANAVAKLDLGKDLWAKPLKVVLEAWLPRMYGRHLANLKAIAVMELLDEPQAMHAYLEQCESLRNDIWYSRHLQVVEAHVHLLYPELWNSLDERIRLFLQTVRTAAEESRQTQAQVQERSASENSEDESDEEVQAAVAPTFDKQRFSSALHADISRMLTALGLEHSNKISAGPVLLDIVRLVGEHLPSMVVVEAAAPWQYYLRSPQITALARRRQEMISAMGFNLQVIPYFRWDTLKDDSAKAELLKKQLPKESSTRKPSRLVAPMSVASRVHRFKALQDVLAALVVDEDDVAGAVQDVPRDLSREAMEPQVSRLVGTRQVMASEVALASLSTLLPDSVIQQALALVDSKSIHLVTSQLGRKAYEVRGQKASHFVLARGLYCSCLGERCEYSYSRRARQFRVGSSTMALCEVVSQEPPGAVAVLPRIFHLTSDTVKSSRESRGCCCMVSAACLLLFSKLPLRHRAQLLALPQSRSRAGSQRAPKAQAKKRAAPKVAASRRAQQGAKTPPFLPPLDSTIWKPVPVAKEEADRALLVGSGHTDFSKVAEQVWEGQSVLFTGRWTDVLDARKALNALATERLCHLEDTAEANRQRRRLLRNCARRLFAEVVVSTGELKPVGGPPLGYVPLLYAGSSRLYFRANDVTALNVAWQFFVNGLDYSFLQNKLHPFFGVYFTPSPTEHFQLLRDWLGQLKPRASWRVLDLGTGCGVITFILGSMFPDLEIIASDLCPNAVFSVKAELQRWGVQRVRVVQSDLFTGLQEEGPFDLVVFNPPWVPRAPEIRPDGAGDVVFGNDYPADLFDRLFTEVPAALQPGGHLAILFSNYALSRGLVEESPLAIWEKTAAAAAQLRLREVQSRSVPAKQRSRFRQTRRDKAWALREDREEHRVELWSILRATSDRGRGALLQALAGSPSGAALRHRDRLLRMPAGRRVLGLVSAAHAGMPACMSAGCVPASIGFLYSQL</sequence>
<dbReference type="CDD" id="cd02440">
    <property type="entry name" value="AdoMet_MTases"/>
    <property type="match status" value="1"/>
</dbReference>
<dbReference type="PROSITE" id="PS00092">
    <property type="entry name" value="N6_MTASE"/>
    <property type="match status" value="1"/>
</dbReference>
<reference evidence="4 5" key="1">
    <citation type="submission" date="2016-02" db="EMBL/GenBank/DDBJ databases">
        <title>Genome analysis of coral dinoflagellate symbionts highlights evolutionary adaptations to a symbiotic lifestyle.</title>
        <authorList>
            <person name="Aranda M."/>
            <person name="Li Y."/>
            <person name="Liew Y.J."/>
            <person name="Baumgarten S."/>
            <person name="Simakov O."/>
            <person name="Wilson M."/>
            <person name="Piel J."/>
            <person name="Ashoor H."/>
            <person name="Bougouffa S."/>
            <person name="Bajic V.B."/>
            <person name="Ryu T."/>
            <person name="Ravasi T."/>
            <person name="Bayer T."/>
            <person name="Micklem G."/>
            <person name="Kim H."/>
            <person name="Bhak J."/>
            <person name="Lajeunesse T.C."/>
            <person name="Voolstra C.R."/>
        </authorList>
    </citation>
    <scope>NUCLEOTIDE SEQUENCE [LARGE SCALE GENOMIC DNA]</scope>
    <source>
        <strain evidence="4 5">CCMP2467</strain>
    </source>
</reference>
<evidence type="ECO:0000256" key="1">
    <source>
        <dbReference type="SAM" id="MobiDB-lite"/>
    </source>
</evidence>
<keyword evidence="5" id="KW-1185">Reference proteome</keyword>
<keyword evidence="2" id="KW-0812">Transmembrane</keyword>
<dbReference type="InterPro" id="IPR050320">
    <property type="entry name" value="N5-glutamine_MTase"/>
</dbReference>
<feature type="region of interest" description="Disordered" evidence="1">
    <location>
        <begin position="597"/>
        <end position="637"/>
    </location>
</feature>
<feature type="transmembrane region" description="Helical" evidence="2">
    <location>
        <begin position="46"/>
        <end position="79"/>
    </location>
</feature>
<keyword evidence="2" id="KW-0472">Membrane</keyword>
<accession>A0A1Q9ESY6</accession>
<keyword evidence="4" id="KW-0489">Methyltransferase</keyword>
<dbReference type="EMBL" id="LSRX01000076">
    <property type="protein sequence ID" value="OLQ10540.1"/>
    <property type="molecule type" value="Genomic_DNA"/>
</dbReference>
<feature type="transmembrane region" description="Helical" evidence="2">
    <location>
        <begin position="6"/>
        <end position="39"/>
    </location>
</feature>
<feature type="domain" description="RAP" evidence="3">
    <location>
        <begin position="315"/>
        <end position="373"/>
    </location>
</feature>
<evidence type="ECO:0000313" key="4">
    <source>
        <dbReference type="EMBL" id="OLQ10540.1"/>
    </source>
</evidence>